<gene>
    <name evidence="3" type="ORF">LTR16_006042</name>
</gene>
<feature type="region of interest" description="Disordered" evidence="1">
    <location>
        <begin position="81"/>
        <end position="368"/>
    </location>
</feature>
<keyword evidence="2" id="KW-0472">Membrane</keyword>
<sequence>MQQQSPPSSPLTSPAPTQPTSAATLATHTTASSTTSPSAINSSPLSAFSGRSFAVGFMPGILVGLLLAVLIIFILLRRRNKSTGSGTSSHNSSWLKHKGHSRHSSDTLGPVGPMAQHSRNVSDPSPHPQYGNRTDFLRSPPRGLEAEGTYSVSITSPTIAKIKGNREPRTPPNQTAGGGGRVRSLFARSLLTAPRRGTISPIRQMRQKHAKRDGGRPEQVERSESSETIDVLMPASTQAPESHGSQGDMSQYGQATFDEPYMHGAPSPQPQNQRYYQQQQQQQPQSTPTPIAPRNGPNRAHPTYLYYGPDLALAPPNAPWMPSPPPAGSPGRAGGKRDTTFSSMMEKAGLRRSDFSPFGGGSPGAKGK</sequence>
<feature type="compositionally biased region" description="Polar residues" evidence="1">
    <location>
        <begin position="235"/>
        <end position="254"/>
    </location>
</feature>
<protein>
    <submittedName>
        <fullName evidence="3">Uncharacterized protein</fullName>
    </submittedName>
</protein>
<feature type="compositionally biased region" description="Gly residues" evidence="1">
    <location>
        <begin position="358"/>
        <end position="368"/>
    </location>
</feature>
<feature type="compositionally biased region" description="Basic and acidic residues" evidence="1">
    <location>
        <begin position="212"/>
        <end position="225"/>
    </location>
</feature>
<comment type="caution">
    <text evidence="3">The sequence shown here is derived from an EMBL/GenBank/DDBJ whole genome shotgun (WGS) entry which is preliminary data.</text>
</comment>
<feature type="compositionally biased region" description="Low complexity" evidence="1">
    <location>
        <begin position="270"/>
        <end position="289"/>
    </location>
</feature>
<name>A0ABR0M567_9PEZI</name>
<evidence type="ECO:0000256" key="1">
    <source>
        <dbReference type="SAM" id="MobiDB-lite"/>
    </source>
</evidence>
<evidence type="ECO:0000313" key="3">
    <source>
        <dbReference type="EMBL" id="KAK5281927.1"/>
    </source>
</evidence>
<evidence type="ECO:0000256" key="2">
    <source>
        <dbReference type="SAM" id="Phobius"/>
    </source>
</evidence>
<feature type="non-terminal residue" evidence="3">
    <location>
        <position position="368"/>
    </location>
</feature>
<feature type="transmembrane region" description="Helical" evidence="2">
    <location>
        <begin position="53"/>
        <end position="76"/>
    </location>
</feature>
<keyword evidence="2" id="KW-1133">Transmembrane helix</keyword>
<feature type="compositionally biased region" description="Low complexity" evidence="1">
    <location>
        <begin position="82"/>
        <end position="93"/>
    </location>
</feature>
<accession>A0ABR0M567</accession>
<dbReference type="Proteomes" id="UP001357485">
    <property type="component" value="Unassembled WGS sequence"/>
</dbReference>
<keyword evidence="4" id="KW-1185">Reference proteome</keyword>
<keyword evidence="2" id="KW-0812">Transmembrane</keyword>
<dbReference type="EMBL" id="JAVRRA010001066">
    <property type="protein sequence ID" value="KAK5281927.1"/>
    <property type="molecule type" value="Genomic_DNA"/>
</dbReference>
<proteinExistence type="predicted"/>
<evidence type="ECO:0000313" key="4">
    <source>
        <dbReference type="Proteomes" id="UP001357485"/>
    </source>
</evidence>
<feature type="region of interest" description="Disordered" evidence="1">
    <location>
        <begin position="1"/>
        <end position="43"/>
    </location>
</feature>
<feature type="compositionally biased region" description="Pro residues" evidence="1">
    <location>
        <begin position="316"/>
        <end position="328"/>
    </location>
</feature>
<organism evidence="3 4">
    <name type="scientific">Cryomyces antarcticus</name>
    <dbReference type="NCBI Taxonomy" id="329879"/>
    <lineage>
        <taxon>Eukaryota</taxon>
        <taxon>Fungi</taxon>
        <taxon>Dikarya</taxon>
        <taxon>Ascomycota</taxon>
        <taxon>Pezizomycotina</taxon>
        <taxon>Dothideomycetes</taxon>
        <taxon>Dothideomycetes incertae sedis</taxon>
        <taxon>Cryomyces</taxon>
    </lineage>
</organism>
<reference evidence="3 4" key="1">
    <citation type="submission" date="2023-08" db="EMBL/GenBank/DDBJ databases">
        <title>Black Yeasts Isolated from many extreme environments.</title>
        <authorList>
            <person name="Coleine C."/>
            <person name="Stajich J.E."/>
            <person name="Selbmann L."/>
        </authorList>
    </citation>
    <scope>NUCLEOTIDE SEQUENCE [LARGE SCALE GENOMIC DNA]</scope>
    <source>
        <strain evidence="3 4">CCFEE 536</strain>
    </source>
</reference>